<reference evidence="2" key="1">
    <citation type="submission" date="2021-09" db="EMBL/GenBank/DDBJ databases">
        <authorList>
            <person name="Martin H S."/>
        </authorList>
    </citation>
    <scope>NUCLEOTIDE SEQUENCE</scope>
</reference>
<name>A0A8J2QWC7_9NEOP</name>
<evidence type="ECO:0000256" key="1">
    <source>
        <dbReference type="SAM" id="MobiDB-lite"/>
    </source>
</evidence>
<evidence type="ECO:0000313" key="3">
    <source>
        <dbReference type="Proteomes" id="UP000789524"/>
    </source>
</evidence>
<dbReference type="Proteomes" id="UP000789524">
    <property type="component" value="Unassembled WGS sequence"/>
</dbReference>
<protein>
    <submittedName>
        <fullName evidence="2">(African queen) hypothetical protein</fullName>
    </submittedName>
</protein>
<evidence type="ECO:0000313" key="2">
    <source>
        <dbReference type="EMBL" id="CAG9568364.1"/>
    </source>
</evidence>
<dbReference type="AlphaFoldDB" id="A0A8J2QWC7"/>
<sequence length="162" mass="18116">MDTAVITAAWTDCATVGKGFTAQAQHREHRTQNTESTEHREHRTQNIPIIIKLASYGRKAPYVTRHVETCQGSQLLRRHTFPTYRGGFERTTRPGCLGTTSQNDKGPGGERGEGCRGRGRGERQLRARRSPRAAALRRRPSCAVDVSRALRSRNVRYASSLT</sequence>
<feature type="compositionally biased region" description="Basic residues" evidence="1">
    <location>
        <begin position="126"/>
        <end position="140"/>
    </location>
</feature>
<dbReference type="EMBL" id="CAKASE010000060">
    <property type="protein sequence ID" value="CAG9568364.1"/>
    <property type="molecule type" value="Genomic_DNA"/>
</dbReference>
<feature type="region of interest" description="Disordered" evidence="1">
    <location>
        <begin position="87"/>
        <end position="141"/>
    </location>
</feature>
<feature type="compositionally biased region" description="Basic and acidic residues" evidence="1">
    <location>
        <begin position="107"/>
        <end position="125"/>
    </location>
</feature>
<keyword evidence="3" id="KW-1185">Reference proteome</keyword>
<accession>A0A8J2QWC7</accession>
<gene>
    <name evidence="2" type="ORF">DCHRY22_LOCUS8258</name>
</gene>
<organism evidence="2 3">
    <name type="scientific">Danaus chrysippus</name>
    <name type="common">African queen</name>
    <dbReference type="NCBI Taxonomy" id="151541"/>
    <lineage>
        <taxon>Eukaryota</taxon>
        <taxon>Metazoa</taxon>
        <taxon>Ecdysozoa</taxon>
        <taxon>Arthropoda</taxon>
        <taxon>Hexapoda</taxon>
        <taxon>Insecta</taxon>
        <taxon>Pterygota</taxon>
        <taxon>Neoptera</taxon>
        <taxon>Endopterygota</taxon>
        <taxon>Lepidoptera</taxon>
        <taxon>Glossata</taxon>
        <taxon>Ditrysia</taxon>
        <taxon>Papilionoidea</taxon>
        <taxon>Nymphalidae</taxon>
        <taxon>Danainae</taxon>
        <taxon>Danaini</taxon>
        <taxon>Danaina</taxon>
        <taxon>Danaus</taxon>
        <taxon>Anosia</taxon>
    </lineage>
</organism>
<comment type="caution">
    <text evidence="2">The sequence shown here is derived from an EMBL/GenBank/DDBJ whole genome shotgun (WGS) entry which is preliminary data.</text>
</comment>
<proteinExistence type="predicted"/>